<comment type="caution">
    <text evidence="1">The sequence shown here is derived from an EMBL/GenBank/DDBJ whole genome shotgun (WGS) entry which is preliminary data.</text>
</comment>
<sequence length="268" mass="30419">MARKYAPQILMLALRSCRHHMHFSPALNKPHPNEIGADNPLDSDHYERSDAVILGVKLSTSSSTLSVSKPDPHFHLVLTVSFLHSPRPNSSFTISTGRSVLDPDFDTRGAFRLVCEADEKQSLRLSPETEPHYAYQPTENRDLKTIEWLKFITIPASGTVQIELPLPLERILRANDDVKREDMKPGTKYRVWMKQALLHFPYSYWGNLGGDLKDKKLSDRMSPETGKLSEAEEDECKALERKGWVFDQGRVQALGNVGRHGPEFVLEE</sequence>
<evidence type="ECO:0000313" key="1">
    <source>
        <dbReference type="EMBL" id="RDB23908.1"/>
    </source>
</evidence>
<keyword evidence="2" id="KW-1185">Reference proteome</keyword>
<dbReference type="AlphaFoldDB" id="A0A369JPZ8"/>
<dbReference type="Proteomes" id="UP000076154">
    <property type="component" value="Unassembled WGS sequence"/>
</dbReference>
<gene>
    <name evidence="1" type="ORF">Hypma_009486</name>
</gene>
<dbReference type="OrthoDB" id="2968825at2759"/>
<evidence type="ECO:0000313" key="2">
    <source>
        <dbReference type="Proteomes" id="UP000076154"/>
    </source>
</evidence>
<proteinExistence type="predicted"/>
<accession>A0A369JPZ8</accession>
<dbReference type="EMBL" id="LUEZ02000046">
    <property type="protein sequence ID" value="RDB23908.1"/>
    <property type="molecule type" value="Genomic_DNA"/>
</dbReference>
<name>A0A369JPZ8_HYPMA</name>
<organism evidence="1 2">
    <name type="scientific">Hypsizygus marmoreus</name>
    <name type="common">White beech mushroom</name>
    <name type="synonym">Agaricus marmoreus</name>
    <dbReference type="NCBI Taxonomy" id="39966"/>
    <lineage>
        <taxon>Eukaryota</taxon>
        <taxon>Fungi</taxon>
        <taxon>Dikarya</taxon>
        <taxon>Basidiomycota</taxon>
        <taxon>Agaricomycotina</taxon>
        <taxon>Agaricomycetes</taxon>
        <taxon>Agaricomycetidae</taxon>
        <taxon>Agaricales</taxon>
        <taxon>Tricholomatineae</taxon>
        <taxon>Lyophyllaceae</taxon>
        <taxon>Hypsizygus</taxon>
    </lineage>
</organism>
<dbReference type="InParanoid" id="A0A369JPZ8"/>
<protein>
    <submittedName>
        <fullName evidence="1">Uncharacterized protein</fullName>
    </submittedName>
</protein>
<reference evidence="1" key="1">
    <citation type="submission" date="2018-04" db="EMBL/GenBank/DDBJ databases">
        <title>Whole genome sequencing of Hypsizygus marmoreus.</title>
        <authorList>
            <person name="Choi I.-G."/>
            <person name="Min B."/>
            <person name="Kim J.-G."/>
            <person name="Kim S."/>
            <person name="Oh Y.-L."/>
            <person name="Kong W.-S."/>
            <person name="Park H."/>
            <person name="Jeong J."/>
            <person name="Song E.-S."/>
        </authorList>
    </citation>
    <scope>NUCLEOTIDE SEQUENCE [LARGE SCALE GENOMIC DNA]</scope>
    <source>
        <strain evidence="1">51987-8</strain>
    </source>
</reference>